<evidence type="ECO:0000313" key="10">
    <source>
        <dbReference type="Proteomes" id="UP001305779"/>
    </source>
</evidence>
<accession>A0ABR0EPN8</accession>
<dbReference type="EMBL" id="JAXOVC010000003">
    <property type="protein sequence ID" value="KAK4503581.1"/>
    <property type="molecule type" value="Genomic_DNA"/>
</dbReference>
<dbReference type="EC" id="2.3.2.26" evidence="2"/>
<evidence type="ECO:0000313" key="9">
    <source>
        <dbReference type="EMBL" id="KAK4503581.1"/>
    </source>
</evidence>
<comment type="catalytic activity">
    <reaction evidence="1">
        <text>S-ubiquitinyl-[E2 ubiquitin-conjugating enzyme]-L-cysteine + [acceptor protein]-L-lysine = [E2 ubiquitin-conjugating enzyme]-L-cysteine + N(6)-ubiquitinyl-[acceptor protein]-L-lysine.</text>
        <dbReference type="EC" id="2.3.2.26"/>
    </reaction>
</comment>
<sequence length="2012" mass="222900">MPPWSSRLLSGGSSSSSSNPNNITNTTPTRRPSNPAVQRDKQLPRLPQENLDPPTLNPDRIPASPTRPRAAGTRQHAHSRSASNPLPKIFGRKKSNQQLGSFNDTDVPLDDELVPVLDEAPNPVPSRVISGKKGKIDEDDKAMRKCMCCDSRVRVPRDLNKFRCMCCLTINDLKPVEEQSGTDKDRPQVKRADTYPGKLGQGMRFPISIEHTRALIDRCVLNYLEARCRKEEQPFPRVVSPKEEKEDVFQTWQNASEMPVSTPEEEHTGRRLEDAPVSSSPPDTPRDGDAAASTSATIRDINELNKFSGMRIDTPPPEQTANSHNGPLPQGPLSRKPVAIPARPSRRPPPPPMPITNRRPSQRLLPSGNLTPTGPNSPHPQNSPRLTMQEMEERRYQARVKTIFRPLEEYLMSNFGDYQCINKSFSTLRVPATGRARSESNIVTPPPEPSGEYHPSPVDGLSELDAKTLLLGDIGENGSWWTGGKLGRDRADKTVRRKRVGEGSKKAVSSKSANINWKEVASWYELIHTAGCDWQTKVNIVRAEDPTFDRSDLQGDINFEEIEDELAEGREHAVRTLLKITENLLKRPSRPLKEPEDLRFLLILISNPSLYPGSKPYRAPSTSNRLAARSLSGKANGKMQASPLSPRKSSGREGSQHNGLLKRIFGLIAHSSDSCHRYLVNWFARFEETHFVKTVDLVASFVNHRIARRAGRPRRKSGGIDDGGLIPDLSGSAMNTSAQLHSAMGLSGSLKKGPENPSGEPDWATDWQIKAAAKVMSLLFAANNIWQGQPRTIGQRTDSGFSSSHQVKAKRSGQLLHTSSFYNTLLDYQDMIADFKIWETRRDKFAFCQYPLFLSMGTKIRILEYDARRQMEIKAREAYFDQVIQQRAIDGNFHLRVRRECMVDDSLRQISAAVGAGQEELKKGLRVHFTGEEGVDAGGPRKEWFLMLVRDIFDPNHGMFVYDDESQTCYFNANSFETSDQFYLVGALLGLAIYNSTILDVAFPPFAFRKLLAAAPSSIANTSNVSSLTGTKGQMTYTISDLAEFRPTLAAGLQQLLDFEGDVEATYCRDFVAPVERYGVVTDVPIIPNGENTPVTNANRHDFVDAYVRYLLDTAVARQFEPFKRGFFTVCAGNALSLFRAEEIELLIRGSDEALDVDSLRAVATYENWKHFQPPHSLVPNPADNVPVVVWFWELFAEATPAKQRSLLTFITGTDRIPAVGATSLVLRIHFSIPDATCAYALQRGFAFDSRSSPREFDVGLATENTYFVLGHSANAKTKGTSAMYAFSRVSNTNQERERLAGVQIAKTKVNKRDVVPPAGEFTKELTSMNIGYVSTILTSQPVDQIETMIWSKVQTAMTKAFTKKGMHPQKARKEAIKNIRKIRTGLIASGGAKGLHEGIDVDAELVWFATVREKVRAGGGGLKQLGETLRVEGDGDTATEDLAEASDEDESYGEVDEDAMLAAEENRLSRKEGPRNEAPEDKCDFPLDPALREDTEHILSICDMTTGVPIATLIDEDVDEDETGGEPLAVNIENGELDTWTQTQVFLANEEFTNGTMEVVDSKVDQIAAARKDHPLRLEGLGICNFLATDNETSAPQYMNAGDRSKAPHEFPHIFPPDDRRNSRSPATWKVFRLETAVKKSSAKTLSKRKYPDEVKFTGFGPLAGVPRYNLVPTSKLPSDIEPHRIIDAIDLLACGVYRGFEDKESFPWLGVKGPDGVEILRYSHNELALVEPTSMRFSALFAFGAPVMHRNDDIEFTTSSADGVHVLLHRDTYQFLDALPQEVVDGSTALENRRHDGYVCIYPGCTVRRVDLLGIRTHVATHGYDMGTDEIKTKLKGSRYSRNTGHTGVRVRAPTRYTEKAPVQRTQDMEPSNPFGDFEDGSSRSKGKERAPNTIDGGQDGGETALAKAKKRGTRTSNEGDGDGSHVSIMAATNPGRQRGKKRPLDSTDDGQDGGDMAPAKAKKRGSRTSNEAIQRHHLFERGQTREGDEGVFKAETTCAGGELVVEQVG</sequence>
<dbReference type="InterPro" id="IPR006195">
    <property type="entry name" value="aa-tRNA-synth_II"/>
</dbReference>
<dbReference type="Pfam" id="PF00632">
    <property type="entry name" value="HECT"/>
    <property type="match status" value="1"/>
</dbReference>
<gene>
    <name evidence="9" type="ORF">PRZ48_004496</name>
</gene>
<feature type="domain" description="HECT" evidence="7">
    <location>
        <begin position="917"/>
        <end position="1225"/>
    </location>
</feature>
<evidence type="ECO:0000256" key="5">
    <source>
        <dbReference type="PROSITE-ProRule" id="PRU00104"/>
    </source>
</evidence>
<reference evidence="9 10" key="1">
    <citation type="journal article" date="2023" name="G3 (Bethesda)">
        <title>A chromosome-level genome assembly of Zasmidium syzygii isolated from banana leaves.</title>
        <authorList>
            <person name="van Westerhoven A.C."/>
            <person name="Mehrabi R."/>
            <person name="Talebi R."/>
            <person name="Steentjes M.B.F."/>
            <person name="Corcolon B."/>
            <person name="Chong P.A."/>
            <person name="Kema G.H.J."/>
            <person name="Seidl M.F."/>
        </authorList>
    </citation>
    <scope>NUCLEOTIDE SEQUENCE [LARGE SCALE GENOMIC DNA]</scope>
    <source>
        <strain evidence="9 10">P124</strain>
    </source>
</reference>
<comment type="caution">
    <text evidence="5">Lacks conserved residue(s) required for the propagation of feature annotation.</text>
</comment>
<dbReference type="PROSITE" id="PS50237">
    <property type="entry name" value="HECT"/>
    <property type="match status" value="1"/>
</dbReference>
<evidence type="ECO:0000256" key="6">
    <source>
        <dbReference type="SAM" id="MobiDB-lite"/>
    </source>
</evidence>
<dbReference type="Proteomes" id="UP001305779">
    <property type="component" value="Unassembled WGS sequence"/>
</dbReference>
<evidence type="ECO:0000259" key="8">
    <source>
        <dbReference type="PROSITE" id="PS50862"/>
    </source>
</evidence>
<evidence type="ECO:0000259" key="7">
    <source>
        <dbReference type="PROSITE" id="PS50237"/>
    </source>
</evidence>
<dbReference type="SMART" id="SM00119">
    <property type="entry name" value="HECTc"/>
    <property type="match status" value="1"/>
</dbReference>
<protein>
    <recommendedName>
        <fullName evidence="2">HECT-type E3 ubiquitin transferase</fullName>
        <ecNumber evidence="2">2.3.2.26</ecNumber>
    </recommendedName>
</protein>
<evidence type="ECO:0000256" key="4">
    <source>
        <dbReference type="ARBA" id="ARBA00022786"/>
    </source>
</evidence>
<dbReference type="InterPro" id="IPR035983">
    <property type="entry name" value="Hect_E3_ubiquitin_ligase"/>
</dbReference>
<keyword evidence="3" id="KW-0808">Transferase</keyword>
<dbReference type="PANTHER" id="PTHR45700">
    <property type="entry name" value="UBIQUITIN-PROTEIN LIGASE E3C"/>
    <property type="match status" value="1"/>
</dbReference>
<feature type="compositionally biased region" description="Basic and acidic residues" evidence="6">
    <location>
        <begin position="1976"/>
        <end position="1991"/>
    </location>
</feature>
<feature type="compositionally biased region" description="Basic and acidic residues" evidence="6">
    <location>
        <begin position="177"/>
        <end position="193"/>
    </location>
</feature>
<dbReference type="Gene3D" id="3.30.2160.10">
    <property type="entry name" value="Hect, E3 ligase catalytic domain"/>
    <property type="match status" value="1"/>
</dbReference>
<evidence type="ECO:0000256" key="3">
    <source>
        <dbReference type="ARBA" id="ARBA00022679"/>
    </source>
</evidence>
<dbReference type="PROSITE" id="PS50862">
    <property type="entry name" value="AA_TRNA_LIGASE_II"/>
    <property type="match status" value="1"/>
</dbReference>
<proteinExistence type="predicted"/>
<feature type="compositionally biased region" description="Basic and acidic residues" evidence="6">
    <location>
        <begin position="264"/>
        <end position="274"/>
    </location>
</feature>
<organism evidence="9 10">
    <name type="scientific">Zasmidium cellare</name>
    <name type="common">Wine cellar mold</name>
    <name type="synonym">Racodium cellare</name>
    <dbReference type="NCBI Taxonomy" id="395010"/>
    <lineage>
        <taxon>Eukaryota</taxon>
        <taxon>Fungi</taxon>
        <taxon>Dikarya</taxon>
        <taxon>Ascomycota</taxon>
        <taxon>Pezizomycotina</taxon>
        <taxon>Dothideomycetes</taxon>
        <taxon>Dothideomycetidae</taxon>
        <taxon>Mycosphaerellales</taxon>
        <taxon>Mycosphaerellaceae</taxon>
        <taxon>Zasmidium</taxon>
    </lineage>
</organism>
<feature type="domain" description="Aminoacyl-transfer RNA synthetases class-II family profile" evidence="8">
    <location>
        <begin position="539"/>
        <end position="1684"/>
    </location>
</feature>
<evidence type="ECO:0000256" key="1">
    <source>
        <dbReference type="ARBA" id="ARBA00000885"/>
    </source>
</evidence>
<dbReference type="Gene3D" id="3.30.2410.10">
    <property type="entry name" value="Hect, E3 ligase catalytic domain"/>
    <property type="match status" value="1"/>
</dbReference>
<feature type="region of interest" description="Disordered" evidence="6">
    <location>
        <begin position="436"/>
        <end position="455"/>
    </location>
</feature>
<feature type="region of interest" description="Disordered" evidence="6">
    <location>
        <begin position="1"/>
        <end position="106"/>
    </location>
</feature>
<evidence type="ECO:0000256" key="2">
    <source>
        <dbReference type="ARBA" id="ARBA00012485"/>
    </source>
</evidence>
<feature type="compositionally biased region" description="Polar residues" evidence="6">
    <location>
        <begin position="368"/>
        <end position="384"/>
    </location>
</feature>
<feature type="region of interest" description="Disordered" evidence="6">
    <location>
        <begin position="177"/>
        <end position="197"/>
    </location>
</feature>
<feature type="compositionally biased region" description="Basic and acidic residues" evidence="6">
    <location>
        <begin position="237"/>
        <end position="248"/>
    </location>
</feature>
<dbReference type="PANTHER" id="PTHR45700:SF8">
    <property type="entry name" value="HECT-TYPE E3 UBIQUITIN TRANSFERASE"/>
    <property type="match status" value="1"/>
</dbReference>
<feature type="region of interest" description="Disordered" evidence="6">
    <location>
        <begin position="631"/>
        <end position="656"/>
    </location>
</feature>
<feature type="compositionally biased region" description="Basic and acidic residues" evidence="6">
    <location>
        <begin position="1883"/>
        <end position="1893"/>
    </location>
</feature>
<name>A0ABR0EPN8_ZASCE</name>
<feature type="region of interest" description="Disordered" evidence="6">
    <location>
        <begin position="1837"/>
        <end position="1991"/>
    </location>
</feature>
<keyword evidence="10" id="KW-1185">Reference proteome</keyword>
<feature type="region of interest" description="Disordered" evidence="6">
    <location>
        <begin position="237"/>
        <end position="384"/>
    </location>
</feature>
<dbReference type="InterPro" id="IPR000569">
    <property type="entry name" value="HECT_dom"/>
</dbReference>
<keyword evidence="4 5" id="KW-0833">Ubl conjugation pathway</keyword>
<comment type="caution">
    <text evidence="9">The sequence shown here is derived from an EMBL/GenBank/DDBJ whole genome shotgun (WGS) entry which is preliminary data.</text>
</comment>
<dbReference type="Gene3D" id="3.90.1750.10">
    <property type="entry name" value="Hect, E3 ligase catalytic domains"/>
    <property type="match status" value="1"/>
</dbReference>
<feature type="compositionally biased region" description="Low complexity" evidence="6">
    <location>
        <begin position="1"/>
        <end position="35"/>
    </location>
</feature>
<feature type="region of interest" description="Disordered" evidence="6">
    <location>
        <begin position="1466"/>
        <end position="1488"/>
    </location>
</feature>
<dbReference type="InterPro" id="IPR044611">
    <property type="entry name" value="E3A/B/C-like"/>
</dbReference>
<dbReference type="SUPFAM" id="SSF56204">
    <property type="entry name" value="Hect, E3 ligase catalytic domain"/>
    <property type="match status" value="1"/>
</dbReference>